<dbReference type="GO" id="GO:0032259">
    <property type="term" value="P:methylation"/>
    <property type="evidence" value="ECO:0007669"/>
    <property type="project" value="UniProtKB-KW"/>
</dbReference>
<dbReference type="Pfam" id="PF13578">
    <property type="entry name" value="Methyltransf_24"/>
    <property type="match status" value="1"/>
</dbReference>
<sequence length="205" mass="23274">MMQQLQRVFKMIRHQKALRGLVQSYFFFQEHTDKSSYGSISEEDERGIERAIALAAPHAGPIIEVGTLFGHTTNLLAARKATDKALIAIENYAWNPFALPQEAHRLFLHRTLRYVREHANVSIYEDDAASFYRANASLRPSLIFIDAEHDYASVKRDIDWALSVNCPVIAGHDYLPIHPGVCRAVEEAFGTEIEVYGSVWVHHRG</sequence>
<protein>
    <submittedName>
        <fullName evidence="1">Class I SAM-dependent methyltransferase</fullName>
    </submittedName>
</protein>
<keyword evidence="1" id="KW-0808">Transferase</keyword>
<gene>
    <name evidence="1" type="ORF">H9S92_12540</name>
</gene>
<dbReference type="EMBL" id="JACSIT010000115">
    <property type="protein sequence ID" value="MBC6994999.1"/>
    <property type="molecule type" value="Genomic_DNA"/>
</dbReference>
<proteinExistence type="predicted"/>
<accession>A0A923PPB8</accession>
<dbReference type="AlphaFoldDB" id="A0A923PPB8"/>
<evidence type="ECO:0000313" key="1">
    <source>
        <dbReference type="EMBL" id="MBC6994999.1"/>
    </source>
</evidence>
<dbReference type="Proteomes" id="UP000650081">
    <property type="component" value="Unassembled WGS sequence"/>
</dbReference>
<dbReference type="RefSeq" id="WP_187467053.1">
    <property type="nucleotide sequence ID" value="NZ_JACSIT010000115.1"/>
</dbReference>
<name>A0A923PPB8_9BACT</name>
<reference evidence="1" key="1">
    <citation type="submission" date="2020-08" db="EMBL/GenBank/DDBJ databases">
        <title>Lewinella bacteria from marine environments.</title>
        <authorList>
            <person name="Zhong Y."/>
        </authorList>
    </citation>
    <scope>NUCLEOTIDE SEQUENCE</scope>
    <source>
        <strain evidence="1">KCTC 42187</strain>
    </source>
</reference>
<keyword evidence="2" id="KW-1185">Reference proteome</keyword>
<organism evidence="1 2">
    <name type="scientific">Neolewinella lacunae</name>
    <dbReference type="NCBI Taxonomy" id="1517758"/>
    <lineage>
        <taxon>Bacteria</taxon>
        <taxon>Pseudomonadati</taxon>
        <taxon>Bacteroidota</taxon>
        <taxon>Saprospiria</taxon>
        <taxon>Saprospirales</taxon>
        <taxon>Lewinellaceae</taxon>
        <taxon>Neolewinella</taxon>
    </lineage>
</organism>
<dbReference type="Gene3D" id="3.40.50.150">
    <property type="entry name" value="Vaccinia Virus protein VP39"/>
    <property type="match status" value="1"/>
</dbReference>
<comment type="caution">
    <text evidence="1">The sequence shown here is derived from an EMBL/GenBank/DDBJ whole genome shotgun (WGS) entry which is preliminary data.</text>
</comment>
<dbReference type="GO" id="GO:0008168">
    <property type="term" value="F:methyltransferase activity"/>
    <property type="evidence" value="ECO:0007669"/>
    <property type="project" value="UniProtKB-KW"/>
</dbReference>
<evidence type="ECO:0000313" key="2">
    <source>
        <dbReference type="Proteomes" id="UP000650081"/>
    </source>
</evidence>
<keyword evidence="1" id="KW-0489">Methyltransferase</keyword>
<dbReference type="InterPro" id="IPR029063">
    <property type="entry name" value="SAM-dependent_MTases_sf"/>
</dbReference>